<dbReference type="InterPro" id="IPR013783">
    <property type="entry name" value="Ig-like_fold"/>
</dbReference>
<organism evidence="1 2">
    <name type="scientific">Epilithonimonas lactis</name>
    <dbReference type="NCBI Taxonomy" id="421072"/>
    <lineage>
        <taxon>Bacteria</taxon>
        <taxon>Pseudomonadati</taxon>
        <taxon>Bacteroidota</taxon>
        <taxon>Flavobacteriia</taxon>
        <taxon>Flavobacteriales</taxon>
        <taxon>Weeksellaceae</taxon>
        <taxon>Chryseobacterium group</taxon>
        <taxon>Epilithonimonas</taxon>
    </lineage>
</organism>
<dbReference type="InterPro" id="IPR050583">
    <property type="entry name" value="Mycobacterial_A85_antigen"/>
</dbReference>
<proteinExistence type="predicted"/>
<dbReference type="Pfam" id="PF00756">
    <property type="entry name" value="Esterase"/>
    <property type="match status" value="1"/>
</dbReference>
<dbReference type="PANTHER" id="PTHR48098">
    <property type="entry name" value="ENTEROCHELIN ESTERASE-RELATED"/>
    <property type="match status" value="1"/>
</dbReference>
<keyword evidence="2" id="KW-1185">Reference proteome</keyword>
<comment type="caution">
    <text evidence="1">The sequence shown here is derived from an EMBL/GenBank/DDBJ whole genome shotgun (WGS) entry which is preliminary data.</text>
</comment>
<dbReference type="PANTHER" id="PTHR48098:SF6">
    <property type="entry name" value="FERRI-BACILLIBACTIN ESTERASE BESA"/>
    <property type="match status" value="1"/>
</dbReference>
<name>A0A085B640_9FLAO</name>
<gene>
    <name evidence="1" type="ORF">IO89_19230</name>
</gene>
<protein>
    <submittedName>
        <fullName evidence="1">Alpha-dextran endo-1,6-alpha-glucosidase</fullName>
    </submittedName>
</protein>
<dbReference type="eggNOG" id="COG2819">
    <property type="taxonomic scope" value="Bacteria"/>
</dbReference>
<dbReference type="Proteomes" id="UP000028623">
    <property type="component" value="Unassembled WGS sequence"/>
</dbReference>
<reference evidence="1 2" key="1">
    <citation type="submission" date="2014-07" db="EMBL/GenBank/DDBJ databases">
        <title>Epilithonimonas lactis LMG 22401 Genome.</title>
        <authorList>
            <person name="Pipes S.E."/>
            <person name="Stropko S.J."/>
        </authorList>
    </citation>
    <scope>NUCLEOTIDE SEQUENCE [LARGE SCALE GENOMIC DNA]</scope>
    <source>
        <strain evidence="1 2">LMG 24401</strain>
    </source>
</reference>
<accession>A0A085B640</accession>
<dbReference type="SUPFAM" id="SSF53474">
    <property type="entry name" value="alpha/beta-Hydrolases"/>
    <property type="match status" value="1"/>
</dbReference>
<dbReference type="STRING" id="421072.SAMN04488097_1071"/>
<sequence>MIAILIFAMTSAQITFKITQIPTSGSDKDKIFMASNINNWKPDDHQFEFKKNQEGFYILTIPDQAGKIEYKITKGSWDNAESGENGIAIPNRVLENPDEQQTVELKISGWSSPNEKKHTTTSNVKILSENFTIPQLKTTRKIWIYLPPDYETSKAKYPVIYMHDGQNLFDDFTSFSGEWSVDETLNQIFEETGKSAIIIGIDNGGDKRLSEYSPWTNVKYKTIGEGDLYVDFLVKTLKPYIDKTYRTEKQASKTLIMGSSMGGLISLYASAKYPTVFGKAGIFSPAFWFVSENLKKYLNINKNNLKNSKFYFVAGKNEDETMAPEIENVEKLLLKKSVPAKNIMVKIDDDGTHSESYWKRELKASLIWLLK</sequence>
<dbReference type="InterPro" id="IPR000801">
    <property type="entry name" value="Esterase-like"/>
</dbReference>
<evidence type="ECO:0000313" key="2">
    <source>
        <dbReference type="Proteomes" id="UP000028623"/>
    </source>
</evidence>
<dbReference type="InterPro" id="IPR029058">
    <property type="entry name" value="AB_hydrolase_fold"/>
</dbReference>
<dbReference type="Gene3D" id="3.40.50.1820">
    <property type="entry name" value="alpha/beta hydrolase"/>
    <property type="match status" value="1"/>
</dbReference>
<dbReference type="Gene3D" id="2.60.40.10">
    <property type="entry name" value="Immunoglobulins"/>
    <property type="match status" value="1"/>
</dbReference>
<dbReference type="AlphaFoldDB" id="A0A085B640"/>
<evidence type="ECO:0000313" key="1">
    <source>
        <dbReference type="EMBL" id="KFC17935.1"/>
    </source>
</evidence>
<dbReference type="EMBL" id="JPLY01000009">
    <property type="protein sequence ID" value="KFC17935.1"/>
    <property type="molecule type" value="Genomic_DNA"/>
</dbReference>